<dbReference type="Pfam" id="PF22461">
    <property type="entry name" value="SLBB_2"/>
    <property type="match status" value="2"/>
</dbReference>
<dbReference type="EMBL" id="CYTW01000001">
    <property type="protein sequence ID" value="CUJ82405.1"/>
    <property type="molecule type" value="Genomic_DNA"/>
</dbReference>
<name>A0A0P1IBC3_9RHOB</name>
<protein>
    <submittedName>
        <fullName evidence="18">Polysaccharide export protein Wza</fullName>
    </submittedName>
</protein>
<keyword evidence="11" id="KW-0472">Membrane</keyword>
<keyword evidence="10" id="KW-0626">Porin</keyword>
<dbReference type="Pfam" id="PF02563">
    <property type="entry name" value="Poly_export"/>
    <property type="match status" value="1"/>
</dbReference>
<dbReference type="InterPro" id="IPR054765">
    <property type="entry name" value="SLBB_dom"/>
</dbReference>
<evidence type="ECO:0000256" key="10">
    <source>
        <dbReference type="ARBA" id="ARBA00023114"/>
    </source>
</evidence>
<accession>A0A0P1IBC3</accession>
<dbReference type="PANTHER" id="PTHR33619:SF3">
    <property type="entry name" value="POLYSACCHARIDE EXPORT PROTEIN GFCE-RELATED"/>
    <property type="match status" value="1"/>
</dbReference>
<dbReference type="GO" id="GO:0015288">
    <property type="term" value="F:porin activity"/>
    <property type="evidence" value="ECO:0007669"/>
    <property type="project" value="UniProtKB-KW"/>
</dbReference>
<evidence type="ECO:0000256" key="14">
    <source>
        <dbReference type="ARBA" id="ARBA00023288"/>
    </source>
</evidence>
<evidence type="ECO:0000256" key="7">
    <source>
        <dbReference type="ARBA" id="ARBA00022729"/>
    </source>
</evidence>
<keyword evidence="4" id="KW-1134">Transmembrane beta strand</keyword>
<dbReference type="InterPro" id="IPR003715">
    <property type="entry name" value="Poly_export_N"/>
</dbReference>
<evidence type="ECO:0000256" key="12">
    <source>
        <dbReference type="ARBA" id="ARBA00023139"/>
    </source>
</evidence>
<evidence type="ECO:0000259" key="17">
    <source>
        <dbReference type="Pfam" id="PF22461"/>
    </source>
</evidence>
<evidence type="ECO:0000256" key="6">
    <source>
        <dbReference type="ARBA" id="ARBA00022692"/>
    </source>
</evidence>
<organism evidence="18 19">
    <name type="scientific">Shimia thalassica</name>
    <dbReference type="NCBI Taxonomy" id="1715693"/>
    <lineage>
        <taxon>Bacteria</taxon>
        <taxon>Pseudomonadati</taxon>
        <taxon>Pseudomonadota</taxon>
        <taxon>Alphaproteobacteria</taxon>
        <taxon>Rhodobacterales</taxon>
        <taxon>Roseobacteraceae</taxon>
    </lineage>
</organism>
<feature type="domain" description="SLBB" evidence="17">
    <location>
        <begin position="264"/>
        <end position="345"/>
    </location>
</feature>
<feature type="domain" description="SLBB" evidence="17">
    <location>
        <begin position="183"/>
        <end position="256"/>
    </location>
</feature>
<comment type="similarity">
    <text evidence="2">Belongs to the BexD/CtrA/VexA family.</text>
</comment>
<keyword evidence="5" id="KW-0762">Sugar transport</keyword>
<dbReference type="STRING" id="1715693.PH7735_00145"/>
<dbReference type="AlphaFoldDB" id="A0A0P1IBC3"/>
<dbReference type="Gene3D" id="3.30.1950.10">
    <property type="entry name" value="wza like domain"/>
    <property type="match status" value="1"/>
</dbReference>
<evidence type="ECO:0000313" key="19">
    <source>
        <dbReference type="Proteomes" id="UP000051870"/>
    </source>
</evidence>
<evidence type="ECO:0000256" key="1">
    <source>
        <dbReference type="ARBA" id="ARBA00004571"/>
    </source>
</evidence>
<keyword evidence="7" id="KW-0732">Signal</keyword>
<keyword evidence="3" id="KW-0813">Transport</keyword>
<evidence type="ECO:0000313" key="18">
    <source>
        <dbReference type="EMBL" id="CUJ82405.1"/>
    </source>
</evidence>
<dbReference type="InterPro" id="IPR049712">
    <property type="entry name" value="Poly_export"/>
</dbReference>
<proteinExistence type="inferred from homology"/>
<keyword evidence="12" id="KW-0564">Palmitate</keyword>
<feature type="region of interest" description="Disordered" evidence="15">
    <location>
        <begin position="77"/>
        <end position="96"/>
    </location>
</feature>
<sequence length="380" mass="41678">MGLEYLFKRLQNMFWPIPKYSRSVFLPSSQPILSYSSRFLSVVFFVALAACDSESFDKSRLYSDGVVDRQRVVSNPGVPGKEVGCQSSSKAPSQLHSASVERSYRVGPGDNLKFNIFGETGLTDIVARVDGGGYVQLPIVETVKVAGRTTREIQQDVKQSYSDHFNNPWVTVELVHAESHPLYFLGEFNSSGVQYLEHPRTLLESLALGGGLTQDAYLPGARLIRNNTMCIVDLHGLLKEGRFEHNIQITGGDVIFAPRKEDMQVYVLGAVGSPQALPFGAQGRTILEALTMAEGPDGNKALLDEVRIIRSYSTTEGELLVVNVDKMLKGQALDYPLAPGDVVYVPQDSVGEWNDVIEMILPTLEVIGGIVTPIVLVKSL</sequence>
<evidence type="ECO:0000256" key="9">
    <source>
        <dbReference type="ARBA" id="ARBA00023065"/>
    </source>
</evidence>
<gene>
    <name evidence="18" type="ORF">PH7735_00145</name>
</gene>
<evidence type="ECO:0000259" key="16">
    <source>
        <dbReference type="Pfam" id="PF02563"/>
    </source>
</evidence>
<dbReference type="GO" id="GO:0015159">
    <property type="term" value="F:polysaccharide transmembrane transporter activity"/>
    <property type="evidence" value="ECO:0007669"/>
    <property type="project" value="InterPro"/>
</dbReference>
<evidence type="ECO:0000256" key="5">
    <source>
        <dbReference type="ARBA" id="ARBA00022597"/>
    </source>
</evidence>
<reference evidence="18" key="1">
    <citation type="submission" date="2015-09" db="EMBL/GenBank/DDBJ databases">
        <authorList>
            <consortium name="Swine Surveillance"/>
        </authorList>
    </citation>
    <scope>NUCLEOTIDE SEQUENCE [LARGE SCALE GENOMIC DNA]</scope>
    <source>
        <strain evidence="18">CECT 7735</strain>
    </source>
</reference>
<evidence type="ECO:0000256" key="15">
    <source>
        <dbReference type="SAM" id="MobiDB-lite"/>
    </source>
</evidence>
<keyword evidence="14" id="KW-0449">Lipoprotein</keyword>
<keyword evidence="19" id="KW-1185">Reference proteome</keyword>
<dbReference type="Gene3D" id="3.10.560.10">
    <property type="entry name" value="Outer membrane lipoprotein wza domain like"/>
    <property type="match status" value="2"/>
</dbReference>
<evidence type="ECO:0000256" key="2">
    <source>
        <dbReference type="ARBA" id="ARBA00009450"/>
    </source>
</evidence>
<evidence type="ECO:0000256" key="4">
    <source>
        <dbReference type="ARBA" id="ARBA00022452"/>
    </source>
</evidence>
<dbReference type="Proteomes" id="UP000051870">
    <property type="component" value="Unassembled WGS sequence"/>
</dbReference>
<keyword evidence="6" id="KW-0812">Transmembrane</keyword>
<dbReference type="GO" id="GO:0009279">
    <property type="term" value="C:cell outer membrane"/>
    <property type="evidence" value="ECO:0007669"/>
    <property type="project" value="UniProtKB-SubCell"/>
</dbReference>
<evidence type="ECO:0000256" key="3">
    <source>
        <dbReference type="ARBA" id="ARBA00022448"/>
    </source>
</evidence>
<feature type="compositionally biased region" description="Polar residues" evidence="15">
    <location>
        <begin position="85"/>
        <end position="96"/>
    </location>
</feature>
<evidence type="ECO:0000256" key="8">
    <source>
        <dbReference type="ARBA" id="ARBA00023047"/>
    </source>
</evidence>
<keyword evidence="9" id="KW-0406">Ion transport</keyword>
<feature type="domain" description="Polysaccharide export protein N-terminal" evidence="16">
    <location>
        <begin position="100"/>
        <end position="174"/>
    </location>
</feature>
<evidence type="ECO:0000256" key="13">
    <source>
        <dbReference type="ARBA" id="ARBA00023237"/>
    </source>
</evidence>
<keyword evidence="13" id="KW-0998">Cell outer membrane</keyword>
<dbReference type="GO" id="GO:0046930">
    <property type="term" value="C:pore complex"/>
    <property type="evidence" value="ECO:0007669"/>
    <property type="project" value="UniProtKB-KW"/>
</dbReference>
<keyword evidence="8" id="KW-0625">Polysaccharide transport</keyword>
<dbReference type="PANTHER" id="PTHR33619">
    <property type="entry name" value="POLYSACCHARIDE EXPORT PROTEIN GFCE-RELATED"/>
    <property type="match status" value="1"/>
</dbReference>
<dbReference type="GO" id="GO:0006811">
    <property type="term" value="P:monoatomic ion transport"/>
    <property type="evidence" value="ECO:0007669"/>
    <property type="project" value="UniProtKB-KW"/>
</dbReference>
<evidence type="ECO:0000256" key="11">
    <source>
        <dbReference type="ARBA" id="ARBA00023136"/>
    </source>
</evidence>
<comment type="subcellular location">
    <subcellularLocation>
        <location evidence="1">Cell outer membrane</location>
        <topology evidence="1">Multi-pass membrane protein</topology>
    </subcellularLocation>
</comment>